<keyword evidence="12" id="KW-1185">Reference proteome</keyword>
<feature type="domain" description="ABC transmembrane type-2" evidence="10">
    <location>
        <begin position="67"/>
        <end position="291"/>
    </location>
</feature>
<evidence type="ECO:0000256" key="7">
    <source>
        <dbReference type="ARBA" id="ARBA00022989"/>
    </source>
</evidence>
<evidence type="ECO:0000313" key="11">
    <source>
        <dbReference type="EMBL" id="UNK47339.1"/>
    </source>
</evidence>
<comment type="caution">
    <text evidence="9">Lacks conserved residue(s) required for the propagation of feature annotation.</text>
</comment>
<evidence type="ECO:0000259" key="10">
    <source>
        <dbReference type="PROSITE" id="PS51012"/>
    </source>
</evidence>
<feature type="transmembrane region" description="Helical" evidence="9">
    <location>
        <begin position="151"/>
        <end position="171"/>
    </location>
</feature>
<keyword evidence="3 9" id="KW-0813">Transport</keyword>
<dbReference type="Pfam" id="PF01061">
    <property type="entry name" value="ABC2_membrane"/>
    <property type="match status" value="1"/>
</dbReference>
<protein>
    <recommendedName>
        <fullName evidence="9">Transport permease protein</fullName>
    </recommendedName>
</protein>
<proteinExistence type="inferred from homology"/>
<evidence type="ECO:0000256" key="3">
    <source>
        <dbReference type="ARBA" id="ARBA00022448"/>
    </source>
</evidence>
<name>A0ABY3WAH5_9MICC</name>
<dbReference type="EMBL" id="CP093326">
    <property type="protein sequence ID" value="UNK47339.1"/>
    <property type="molecule type" value="Genomic_DNA"/>
</dbReference>
<evidence type="ECO:0000256" key="4">
    <source>
        <dbReference type="ARBA" id="ARBA00022475"/>
    </source>
</evidence>
<comment type="similarity">
    <text evidence="2 9">Belongs to the ABC-2 integral membrane protein family.</text>
</comment>
<feature type="transmembrane region" description="Helical" evidence="9">
    <location>
        <begin position="270"/>
        <end position="289"/>
    </location>
</feature>
<feature type="transmembrane region" description="Helical" evidence="9">
    <location>
        <begin position="100"/>
        <end position="119"/>
    </location>
</feature>
<reference evidence="11 12" key="1">
    <citation type="submission" date="2022-03" db="EMBL/GenBank/DDBJ databases">
        <title>Isotopic signatures of nitrous oxide derived from detoxification processes.</title>
        <authorList>
            <person name="Behrendt U."/>
            <person name="Buchen C."/>
            <person name="Well R."/>
            <person name="Ulrich A."/>
            <person name="Rohe L."/>
            <person name="Kolb S."/>
            <person name="Schloter M."/>
            <person name="Horn M.A."/>
            <person name="Augustin J."/>
        </authorList>
    </citation>
    <scope>NUCLEOTIDE SEQUENCE [LARGE SCALE GENOMIC DNA]</scope>
    <source>
        <strain evidence="11 12">S4-C24</strain>
    </source>
</reference>
<keyword evidence="8 9" id="KW-0472">Membrane</keyword>
<gene>
    <name evidence="11" type="ORF">MNQ99_08405</name>
</gene>
<feature type="transmembrane region" description="Helical" evidence="9">
    <location>
        <begin position="177"/>
        <end position="200"/>
    </location>
</feature>
<evidence type="ECO:0000256" key="1">
    <source>
        <dbReference type="ARBA" id="ARBA00004429"/>
    </source>
</evidence>
<keyword evidence="5" id="KW-0997">Cell inner membrane</keyword>
<dbReference type="InterPro" id="IPR047817">
    <property type="entry name" value="ABC2_TM_bact-type"/>
</dbReference>
<comment type="subcellular location">
    <subcellularLocation>
        <location evidence="1">Cell inner membrane</location>
        <topology evidence="1">Multi-pass membrane protein</topology>
    </subcellularLocation>
    <subcellularLocation>
        <location evidence="9">Cell membrane</location>
        <topology evidence="9">Multi-pass membrane protein</topology>
    </subcellularLocation>
</comment>
<evidence type="ECO:0000256" key="9">
    <source>
        <dbReference type="RuleBase" id="RU361157"/>
    </source>
</evidence>
<dbReference type="InterPro" id="IPR013525">
    <property type="entry name" value="ABC2_TM"/>
</dbReference>
<evidence type="ECO:0000256" key="5">
    <source>
        <dbReference type="ARBA" id="ARBA00022519"/>
    </source>
</evidence>
<evidence type="ECO:0000256" key="6">
    <source>
        <dbReference type="ARBA" id="ARBA00022692"/>
    </source>
</evidence>
<dbReference type="PROSITE" id="PS51012">
    <property type="entry name" value="ABC_TM2"/>
    <property type="match status" value="1"/>
</dbReference>
<evidence type="ECO:0000256" key="2">
    <source>
        <dbReference type="ARBA" id="ARBA00007783"/>
    </source>
</evidence>
<dbReference type="PANTHER" id="PTHR30413:SF8">
    <property type="entry name" value="TRANSPORT PERMEASE PROTEIN"/>
    <property type="match status" value="1"/>
</dbReference>
<dbReference type="PANTHER" id="PTHR30413">
    <property type="entry name" value="INNER MEMBRANE TRANSPORT PERMEASE"/>
    <property type="match status" value="1"/>
</dbReference>
<evidence type="ECO:0000256" key="8">
    <source>
        <dbReference type="ARBA" id="ARBA00023136"/>
    </source>
</evidence>
<dbReference type="RefSeq" id="WP_241915100.1">
    <property type="nucleotide sequence ID" value="NZ_CP093326.1"/>
</dbReference>
<keyword evidence="7 9" id="KW-1133">Transmembrane helix</keyword>
<accession>A0ABY3WAH5</accession>
<keyword evidence="4 9" id="KW-1003">Cell membrane</keyword>
<sequence>MTENKPQAISITPSQETVTVPVNLKKLHRIGARPDFTDYLVQLWDRRQFIGFDAQARVQSANDKDKLGSLWLILTPLFNGLTYYFVFGMLLGTGRGIDNFVGYLVIGIFTFQVSAGALLQGARSLVSNESVIKAFTFPRAALPIAVNLRELLSAIPSTIVMLLIVLIAAPVEEITWRWLLIIPAILLQHLFNLGIGMLLAPFLYKVHDIGNLLSFLTRLWMYSSAVFYSLDRFKDYPVLVKVLEANPLYIVIDIIRDSVLYATTPSWQSWAALTAWALGLLSIGFFVFWRQEESYGRVS</sequence>
<dbReference type="Proteomes" id="UP000829069">
    <property type="component" value="Chromosome"/>
</dbReference>
<keyword evidence="6 9" id="KW-0812">Transmembrane</keyword>
<feature type="transmembrane region" description="Helical" evidence="9">
    <location>
        <begin position="70"/>
        <end position="94"/>
    </location>
</feature>
<organism evidence="11 12">
    <name type="scientific">Arthrobacter sulfonylureivorans</name>
    <dbReference type="NCBI Taxonomy" id="2486855"/>
    <lineage>
        <taxon>Bacteria</taxon>
        <taxon>Bacillati</taxon>
        <taxon>Actinomycetota</taxon>
        <taxon>Actinomycetes</taxon>
        <taxon>Micrococcales</taxon>
        <taxon>Micrococcaceae</taxon>
        <taxon>Arthrobacter</taxon>
    </lineage>
</organism>
<evidence type="ECO:0000313" key="12">
    <source>
        <dbReference type="Proteomes" id="UP000829069"/>
    </source>
</evidence>